<reference evidence="1 2" key="1">
    <citation type="submission" date="2008-10" db="EMBL/GenBank/DDBJ databases">
        <title>Draft genome sequence of Providencia alcalifaciens (DSM 30120).</title>
        <authorList>
            <person name="Sudarsanam P."/>
            <person name="Ley R."/>
            <person name="Guruge J."/>
            <person name="Turnbaugh P.J."/>
            <person name="Mahowald M."/>
            <person name="Liep D."/>
            <person name="Gordon J."/>
        </authorList>
    </citation>
    <scope>NUCLEOTIDE SEQUENCE [LARGE SCALE GENOMIC DNA]</scope>
    <source>
        <strain evidence="1 2">DSM 30120</strain>
    </source>
</reference>
<comment type="caution">
    <text evidence="1">The sequence shown here is derived from an EMBL/GenBank/DDBJ whole genome shotgun (WGS) entry which is preliminary data.</text>
</comment>
<evidence type="ECO:0000313" key="2">
    <source>
        <dbReference type="Proteomes" id="UP000003729"/>
    </source>
</evidence>
<organism evidence="1 2">
    <name type="scientific">Providencia alcalifaciens DSM 30120</name>
    <dbReference type="NCBI Taxonomy" id="520999"/>
    <lineage>
        <taxon>Bacteria</taxon>
        <taxon>Pseudomonadati</taxon>
        <taxon>Pseudomonadota</taxon>
        <taxon>Gammaproteobacteria</taxon>
        <taxon>Enterobacterales</taxon>
        <taxon>Morganellaceae</taxon>
        <taxon>Providencia</taxon>
    </lineage>
</organism>
<dbReference type="EMBL" id="ABXW01000005">
    <property type="protein sequence ID" value="EEB47440.1"/>
    <property type="molecule type" value="Genomic_DNA"/>
</dbReference>
<evidence type="ECO:0000313" key="1">
    <source>
        <dbReference type="EMBL" id="EEB47440.1"/>
    </source>
</evidence>
<dbReference type="Proteomes" id="UP000003729">
    <property type="component" value="Unassembled WGS sequence"/>
</dbReference>
<feature type="non-terminal residue" evidence="1">
    <location>
        <position position="1"/>
    </location>
</feature>
<name>B6XAT4_9GAMM</name>
<proteinExistence type="predicted"/>
<protein>
    <submittedName>
        <fullName evidence="1">Uncharacterized protein</fullName>
    </submittedName>
</protein>
<gene>
    <name evidence="1" type="ORF">PROVALCAL_00436</name>
</gene>
<sequence length="40" mass="4457">SHGALKWKRASLFFGGPIIMKSHCDPSYKKPAKTTILIID</sequence>
<accession>B6XAT4</accession>
<reference evidence="1 2" key="2">
    <citation type="submission" date="2008-10" db="EMBL/GenBank/DDBJ databases">
        <authorList>
            <person name="Fulton L."/>
            <person name="Clifton S."/>
            <person name="Fulton B."/>
            <person name="Xu J."/>
            <person name="Minx P."/>
            <person name="Pepin K.H."/>
            <person name="Johnson M."/>
            <person name="Bhonagiri V."/>
            <person name="Nash W.E."/>
            <person name="Mardis E.R."/>
            <person name="Wilson R.K."/>
        </authorList>
    </citation>
    <scope>NUCLEOTIDE SEQUENCE [LARGE SCALE GENOMIC DNA]</scope>
    <source>
        <strain evidence="1 2">DSM 30120</strain>
    </source>
</reference>
<dbReference type="AlphaFoldDB" id="B6XAT4"/>